<keyword evidence="4" id="KW-1003">Cell membrane</keyword>
<evidence type="ECO:0000256" key="5">
    <source>
        <dbReference type="ARBA" id="ARBA00022692"/>
    </source>
</evidence>
<accession>F5YEF5</accession>
<dbReference type="InterPro" id="IPR002528">
    <property type="entry name" value="MATE_fam"/>
</dbReference>
<dbReference type="STRING" id="545695.TREAZ_2616"/>
<feature type="transmembrane region" description="Helical" evidence="10">
    <location>
        <begin position="200"/>
        <end position="222"/>
    </location>
</feature>
<dbReference type="RefSeq" id="WP_015712916.1">
    <property type="nucleotide sequence ID" value="NC_015577.1"/>
</dbReference>
<dbReference type="InterPro" id="IPR050222">
    <property type="entry name" value="MATE_MdtK"/>
</dbReference>
<dbReference type="GO" id="GO:0006811">
    <property type="term" value="P:monoatomic ion transport"/>
    <property type="evidence" value="ECO:0007669"/>
    <property type="project" value="UniProtKB-KW"/>
</dbReference>
<feature type="transmembrane region" description="Helical" evidence="10">
    <location>
        <begin position="99"/>
        <end position="120"/>
    </location>
</feature>
<feature type="transmembrane region" description="Helical" evidence="10">
    <location>
        <begin position="169"/>
        <end position="188"/>
    </location>
</feature>
<evidence type="ECO:0000256" key="6">
    <source>
        <dbReference type="ARBA" id="ARBA00022989"/>
    </source>
</evidence>
<evidence type="ECO:0000256" key="9">
    <source>
        <dbReference type="ARBA" id="ARBA00031636"/>
    </source>
</evidence>
<dbReference type="InParanoid" id="F5YEF5"/>
<dbReference type="EMBL" id="CP001841">
    <property type="protein sequence ID" value="AEF80425.1"/>
    <property type="molecule type" value="Genomic_DNA"/>
</dbReference>
<feature type="transmembrane region" description="Helical" evidence="10">
    <location>
        <begin position="140"/>
        <end position="157"/>
    </location>
</feature>
<evidence type="ECO:0000313" key="11">
    <source>
        <dbReference type="EMBL" id="AEF80425.1"/>
    </source>
</evidence>
<name>F5YEF5_LEAAZ</name>
<evidence type="ECO:0000256" key="2">
    <source>
        <dbReference type="ARBA" id="ARBA00022448"/>
    </source>
</evidence>
<gene>
    <name evidence="11" type="ordered locus">TREAZ_2616</name>
</gene>
<evidence type="ECO:0000313" key="12">
    <source>
        <dbReference type="Proteomes" id="UP000009222"/>
    </source>
</evidence>
<sequence length="459" mass="49578">MPFRVKRLGPLSFYREALSIALPVMLQQFIMSMVSLIDNFMVAGLGDASMAAVNVANQMLFIYIVFVNITCQAGGIYLAQFRGANDPEGMKHAYRFKVLFGLAGALAFFVLFWIIPEGLIGMMTVGNAARDEVIPRGANYLRLISFTLVPMVISTAIGSSLRETGETKVPLYISAIATVINTIGNWFLIYGNLGAPRLEISGAAIATIAARTFEAAAFIIYANRKKIAFYSPFRYILKVDRSLVRKIISKSVMMFISEASWVASETIMVALYNGRGGAETMAGMSAGSTIANIFFLLFGGIWTTAAVLVGGSLGAGKLDEARSRGKWILSGGLIAGAVISIVGAAAAYFLIPLVFSNLTLEARGIGLGLVLVILCYFPIWAVLNAQFAVCRAGGDTFMGFCTDTTVNVGIVIPGAFLLAHFTDVGPVGMFGIIKSTDILKCFIARYFYNKERWVRNLTV</sequence>
<evidence type="ECO:0000256" key="7">
    <source>
        <dbReference type="ARBA" id="ARBA00023065"/>
    </source>
</evidence>
<dbReference type="GO" id="GO:0042910">
    <property type="term" value="F:xenobiotic transmembrane transporter activity"/>
    <property type="evidence" value="ECO:0007669"/>
    <property type="project" value="InterPro"/>
</dbReference>
<feature type="transmembrane region" description="Helical" evidence="10">
    <location>
        <begin position="327"/>
        <end position="351"/>
    </location>
</feature>
<protein>
    <recommendedName>
        <fullName evidence="9">Multidrug-efflux transporter</fullName>
    </recommendedName>
</protein>
<comment type="subcellular location">
    <subcellularLocation>
        <location evidence="1">Cell membrane</location>
        <topology evidence="1">Multi-pass membrane protein</topology>
    </subcellularLocation>
</comment>
<keyword evidence="6 10" id="KW-1133">Transmembrane helix</keyword>
<dbReference type="AlphaFoldDB" id="F5YEF5"/>
<dbReference type="eggNOG" id="COG0534">
    <property type="taxonomic scope" value="Bacteria"/>
</dbReference>
<keyword evidence="7" id="KW-0406">Ion transport</keyword>
<feature type="transmembrane region" description="Helical" evidence="10">
    <location>
        <begin position="20"/>
        <end position="40"/>
    </location>
</feature>
<dbReference type="PANTHER" id="PTHR43298">
    <property type="entry name" value="MULTIDRUG RESISTANCE PROTEIN NORM-RELATED"/>
    <property type="match status" value="1"/>
</dbReference>
<keyword evidence="8 10" id="KW-0472">Membrane</keyword>
<evidence type="ECO:0000256" key="4">
    <source>
        <dbReference type="ARBA" id="ARBA00022475"/>
    </source>
</evidence>
<dbReference type="InterPro" id="IPR048279">
    <property type="entry name" value="MdtK-like"/>
</dbReference>
<proteinExistence type="predicted"/>
<reference evidence="11 12" key="2">
    <citation type="journal article" date="2011" name="ISME J.">
        <title>RNA-seq reveals cooperative metabolic interactions between two termite-gut spirochete species in co-culture.</title>
        <authorList>
            <person name="Rosenthal A.Z."/>
            <person name="Matson E.G."/>
            <person name="Eldar A."/>
            <person name="Leadbetter J.R."/>
        </authorList>
    </citation>
    <scope>NUCLEOTIDE SEQUENCE [LARGE SCALE GENOMIC DNA]</scope>
    <source>
        <strain evidence="12">ATCC BAA-888 / DSM 13862 / ZAS-9</strain>
    </source>
</reference>
<organism evidence="11 12">
    <name type="scientific">Leadbettera azotonutricia (strain ATCC BAA-888 / DSM 13862 / ZAS-9)</name>
    <name type="common">Treponema azotonutricium</name>
    <dbReference type="NCBI Taxonomy" id="545695"/>
    <lineage>
        <taxon>Bacteria</taxon>
        <taxon>Pseudomonadati</taxon>
        <taxon>Spirochaetota</taxon>
        <taxon>Spirochaetia</taxon>
        <taxon>Spirochaetales</taxon>
        <taxon>Breznakiellaceae</taxon>
        <taxon>Leadbettera</taxon>
    </lineage>
</organism>
<feature type="transmembrane region" description="Helical" evidence="10">
    <location>
        <begin position="363"/>
        <end position="385"/>
    </location>
</feature>
<dbReference type="Pfam" id="PF01554">
    <property type="entry name" value="MatE"/>
    <property type="match status" value="2"/>
</dbReference>
<dbReference type="PANTHER" id="PTHR43298:SF2">
    <property type="entry name" value="FMN_FAD EXPORTER YEEO-RELATED"/>
    <property type="match status" value="1"/>
</dbReference>
<keyword evidence="5 10" id="KW-0812">Transmembrane</keyword>
<dbReference type="PIRSF" id="PIRSF006603">
    <property type="entry name" value="DinF"/>
    <property type="match status" value="1"/>
</dbReference>
<feature type="transmembrane region" description="Helical" evidence="10">
    <location>
        <begin position="60"/>
        <end position="79"/>
    </location>
</feature>
<evidence type="ECO:0000256" key="3">
    <source>
        <dbReference type="ARBA" id="ARBA00022449"/>
    </source>
</evidence>
<dbReference type="GO" id="GO:0015297">
    <property type="term" value="F:antiporter activity"/>
    <property type="evidence" value="ECO:0007669"/>
    <property type="project" value="UniProtKB-KW"/>
</dbReference>
<reference evidence="12" key="1">
    <citation type="submission" date="2009-12" db="EMBL/GenBank/DDBJ databases">
        <title>Complete sequence of Treponema azotonutricium strain ZAS-9.</title>
        <authorList>
            <person name="Tetu S.G."/>
            <person name="Matson E."/>
            <person name="Ren Q."/>
            <person name="Seshadri R."/>
            <person name="Elbourne L."/>
            <person name="Hassan K.A."/>
            <person name="Durkin A."/>
            <person name="Radune D."/>
            <person name="Mohamoud Y."/>
            <person name="Shay R."/>
            <person name="Jin S."/>
            <person name="Zhang X."/>
            <person name="Lucey K."/>
            <person name="Ballor N.R."/>
            <person name="Ottesen E."/>
            <person name="Rosenthal R."/>
            <person name="Allen A."/>
            <person name="Leadbetter J.R."/>
            <person name="Paulsen I.T."/>
        </authorList>
    </citation>
    <scope>NUCLEOTIDE SEQUENCE [LARGE SCALE GENOMIC DNA]</scope>
    <source>
        <strain evidence="12">ATCC BAA-888 / DSM 13862 / ZAS-9</strain>
    </source>
</reference>
<dbReference type="KEGG" id="taz:TREAZ_2616"/>
<evidence type="ECO:0000256" key="1">
    <source>
        <dbReference type="ARBA" id="ARBA00004651"/>
    </source>
</evidence>
<feature type="transmembrane region" description="Helical" evidence="10">
    <location>
        <begin position="293"/>
        <end position="315"/>
    </location>
</feature>
<keyword evidence="3" id="KW-0050">Antiport</keyword>
<evidence type="ECO:0000256" key="10">
    <source>
        <dbReference type="SAM" id="Phobius"/>
    </source>
</evidence>
<keyword evidence="2" id="KW-0813">Transport</keyword>
<dbReference type="HOGENOM" id="CLU_012893_5_1_12"/>
<feature type="transmembrane region" description="Helical" evidence="10">
    <location>
        <begin position="397"/>
        <end position="421"/>
    </location>
</feature>
<evidence type="ECO:0000256" key="8">
    <source>
        <dbReference type="ARBA" id="ARBA00023136"/>
    </source>
</evidence>
<feature type="transmembrane region" description="Helical" evidence="10">
    <location>
        <begin position="251"/>
        <end position="273"/>
    </location>
</feature>
<keyword evidence="12" id="KW-1185">Reference proteome</keyword>
<dbReference type="Proteomes" id="UP000009222">
    <property type="component" value="Chromosome"/>
</dbReference>
<dbReference type="GO" id="GO:0005886">
    <property type="term" value="C:plasma membrane"/>
    <property type="evidence" value="ECO:0007669"/>
    <property type="project" value="UniProtKB-SubCell"/>
</dbReference>